<keyword evidence="5" id="KW-0456">Lyase</keyword>
<evidence type="ECO:0000256" key="2">
    <source>
        <dbReference type="ARBA" id="ARBA00006966"/>
    </source>
</evidence>
<evidence type="ECO:0000259" key="4">
    <source>
        <dbReference type="Pfam" id="PF01212"/>
    </source>
</evidence>
<comment type="similarity">
    <text evidence="2">Belongs to the threonine aldolase family.</text>
</comment>
<dbReference type="AlphaFoldDB" id="A0A3B0SZF1"/>
<organism evidence="5">
    <name type="scientific">hydrothermal vent metagenome</name>
    <dbReference type="NCBI Taxonomy" id="652676"/>
    <lineage>
        <taxon>unclassified sequences</taxon>
        <taxon>metagenomes</taxon>
        <taxon>ecological metagenomes</taxon>
    </lineage>
</organism>
<dbReference type="EMBL" id="UOEN01000051">
    <property type="protein sequence ID" value="VAW11851.1"/>
    <property type="molecule type" value="Genomic_DNA"/>
</dbReference>
<dbReference type="InterPro" id="IPR015421">
    <property type="entry name" value="PyrdxlP-dep_Trfase_major"/>
</dbReference>
<dbReference type="PANTHER" id="PTHR48097">
    <property type="entry name" value="L-THREONINE ALDOLASE-RELATED"/>
    <property type="match status" value="1"/>
</dbReference>
<dbReference type="Pfam" id="PF01212">
    <property type="entry name" value="Beta_elim_lyase"/>
    <property type="match status" value="1"/>
</dbReference>
<accession>A0A3B0SZF1</accession>
<dbReference type="PANTHER" id="PTHR48097:SF9">
    <property type="entry name" value="L-THREONINE ALDOLASE"/>
    <property type="match status" value="1"/>
</dbReference>
<dbReference type="InterPro" id="IPR001597">
    <property type="entry name" value="ArAA_b-elim_lyase/Thr_aldolase"/>
</dbReference>
<dbReference type="InterPro" id="IPR015422">
    <property type="entry name" value="PyrdxlP-dep_Trfase_small"/>
</dbReference>
<name>A0A3B0SZF1_9ZZZZ</name>
<comment type="cofactor">
    <cofactor evidence="1">
        <name>pyridoxal 5'-phosphate</name>
        <dbReference type="ChEBI" id="CHEBI:597326"/>
    </cofactor>
</comment>
<feature type="non-terminal residue" evidence="5">
    <location>
        <position position="1"/>
    </location>
</feature>
<dbReference type="GO" id="GO:0008732">
    <property type="term" value="F:L-allo-threonine aldolase activity"/>
    <property type="evidence" value="ECO:0007669"/>
    <property type="project" value="TreeGrafter"/>
</dbReference>
<evidence type="ECO:0000313" key="5">
    <source>
        <dbReference type="EMBL" id="VAW11851.1"/>
    </source>
</evidence>
<dbReference type="Gene3D" id="3.90.1150.10">
    <property type="entry name" value="Aspartate Aminotransferase, domain 1"/>
    <property type="match status" value="1"/>
</dbReference>
<protein>
    <submittedName>
        <fullName evidence="5">Low-specificity L-threonine aldolase</fullName>
        <ecNumber evidence="5">4.1.2.48</ecNumber>
    </submittedName>
</protein>
<proteinExistence type="inferred from homology"/>
<dbReference type="EC" id="4.1.2.48" evidence="5"/>
<dbReference type="InterPro" id="IPR015424">
    <property type="entry name" value="PyrdxlP-dep_Trfase"/>
</dbReference>
<dbReference type="GO" id="GO:0006567">
    <property type="term" value="P:L-threonine catabolic process"/>
    <property type="evidence" value="ECO:0007669"/>
    <property type="project" value="TreeGrafter"/>
</dbReference>
<evidence type="ECO:0000256" key="1">
    <source>
        <dbReference type="ARBA" id="ARBA00001933"/>
    </source>
</evidence>
<keyword evidence="3" id="KW-0663">Pyridoxal phosphate</keyword>
<dbReference type="GO" id="GO:0005829">
    <property type="term" value="C:cytosol"/>
    <property type="evidence" value="ECO:0007669"/>
    <property type="project" value="TreeGrafter"/>
</dbReference>
<dbReference type="SUPFAM" id="SSF53383">
    <property type="entry name" value="PLP-dependent transferases"/>
    <property type="match status" value="1"/>
</dbReference>
<dbReference type="GO" id="GO:0006545">
    <property type="term" value="P:glycine biosynthetic process"/>
    <property type="evidence" value="ECO:0007669"/>
    <property type="project" value="TreeGrafter"/>
</dbReference>
<evidence type="ECO:0000256" key="3">
    <source>
        <dbReference type="ARBA" id="ARBA00022898"/>
    </source>
</evidence>
<dbReference type="Gene3D" id="3.40.640.10">
    <property type="entry name" value="Type I PLP-dependent aspartate aminotransferase-like (Major domain)"/>
    <property type="match status" value="1"/>
</dbReference>
<feature type="domain" description="Aromatic amino acid beta-eliminating lyase/threonine aldolase" evidence="4">
    <location>
        <begin position="2"/>
        <end position="222"/>
    </location>
</feature>
<gene>
    <name evidence="5" type="ORF">MNBD_BACTEROID05-410</name>
</gene>
<sequence length="283" mass="31564">AAQLIAMKVASELRNNKNIVLHPKSHIAFDEENAYQALTGLKGITIGTDFEPFDCQSVISITEKAAALVVEMPLRRVGFKLTQWEQLQQMSDWAKQSNTHFHMDGARLWESTHFYDKTLAEISSLFDSVYVSLYKGLGGMNGSVLVGTSEFIEQCKVWRKRLGGNLWSAFPMLITALEGLDNNLSEIPSWVERAHEIADDLAKIKGITVNKPQTNGFLIFVEGDKQTLNDKAKQLTQEIGINLFFAFNNTANSNIQVAELQVGAGSVDITNKEISNYFEELLS</sequence>
<reference evidence="5" key="1">
    <citation type="submission" date="2018-06" db="EMBL/GenBank/DDBJ databases">
        <authorList>
            <person name="Zhirakovskaya E."/>
        </authorList>
    </citation>
    <scope>NUCLEOTIDE SEQUENCE</scope>
</reference>